<dbReference type="Gene3D" id="3.80.10.10">
    <property type="entry name" value="Ribonuclease Inhibitor"/>
    <property type="match status" value="1"/>
</dbReference>
<protein>
    <recommendedName>
        <fullName evidence="3">FBD domain-containing protein</fullName>
    </recommendedName>
</protein>
<evidence type="ECO:0000313" key="1">
    <source>
        <dbReference type="EMBL" id="TVU42726.1"/>
    </source>
</evidence>
<proteinExistence type="predicted"/>
<dbReference type="OrthoDB" id="603691at2759"/>
<reference evidence="1 2" key="1">
    <citation type="journal article" date="2019" name="Sci. Rep.">
        <title>A high-quality genome of Eragrostis curvula grass provides insights into Poaceae evolution and supports new strategies to enhance forage quality.</title>
        <authorList>
            <person name="Carballo J."/>
            <person name="Santos B.A.C.M."/>
            <person name="Zappacosta D."/>
            <person name="Garbus I."/>
            <person name="Selva J.P."/>
            <person name="Gallo C.A."/>
            <person name="Diaz A."/>
            <person name="Albertini E."/>
            <person name="Caccamo M."/>
            <person name="Echenique V."/>
        </authorList>
    </citation>
    <scope>NUCLEOTIDE SEQUENCE [LARGE SCALE GENOMIC DNA]</scope>
    <source>
        <strain evidence="2">cv. Victoria</strain>
        <tissue evidence="1">Leaf</tissue>
    </source>
</reference>
<gene>
    <name evidence="1" type="ORF">EJB05_09147</name>
</gene>
<dbReference type="PANTHER" id="PTHR34223">
    <property type="entry name" value="OS11G0201299 PROTEIN"/>
    <property type="match status" value="1"/>
</dbReference>
<dbReference type="PANTHER" id="PTHR34223:SF66">
    <property type="entry name" value="F-BOX DOMAIN-CONTAINING PROTEIN"/>
    <property type="match status" value="1"/>
</dbReference>
<evidence type="ECO:0008006" key="3">
    <source>
        <dbReference type="Google" id="ProtNLM"/>
    </source>
</evidence>
<organism evidence="1 2">
    <name type="scientific">Eragrostis curvula</name>
    <name type="common">weeping love grass</name>
    <dbReference type="NCBI Taxonomy" id="38414"/>
    <lineage>
        <taxon>Eukaryota</taxon>
        <taxon>Viridiplantae</taxon>
        <taxon>Streptophyta</taxon>
        <taxon>Embryophyta</taxon>
        <taxon>Tracheophyta</taxon>
        <taxon>Spermatophyta</taxon>
        <taxon>Magnoliopsida</taxon>
        <taxon>Liliopsida</taxon>
        <taxon>Poales</taxon>
        <taxon>Poaceae</taxon>
        <taxon>PACMAD clade</taxon>
        <taxon>Chloridoideae</taxon>
        <taxon>Eragrostideae</taxon>
        <taxon>Eragrostidinae</taxon>
        <taxon>Eragrostis</taxon>
    </lineage>
</organism>
<sequence length="232" mass="26469">MVGNLEIGAPFHRQIYIYIYIIDCHMEKLFSGCQALEDLEMISCEFDGTEFSSATLKKLSIVRVRFTVLEEYDRYVDGILIKMPSLVSLHIGSVRCPKPILVEVQLLVTASISLNRPDHCGITFADTCDILGALSNVKNLELLLSGDVQGECSLQSDMWLCRVMFTNLTTLSLSDWCLHDNCKALLYMLKHSPNLEKLTLMLRKWFLKGCYDMEPHCEETTTPFRCEKLKKV</sequence>
<dbReference type="Gramene" id="TVU42726">
    <property type="protein sequence ID" value="TVU42726"/>
    <property type="gene ID" value="EJB05_09147"/>
</dbReference>
<keyword evidence="2" id="KW-1185">Reference proteome</keyword>
<dbReference type="AlphaFoldDB" id="A0A5J9W465"/>
<dbReference type="SUPFAM" id="SSF52047">
    <property type="entry name" value="RNI-like"/>
    <property type="match status" value="1"/>
</dbReference>
<dbReference type="EMBL" id="RWGY01000005">
    <property type="protein sequence ID" value="TVU42726.1"/>
    <property type="molecule type" value="Genomic_DNA"/>
</dbReference>
<comment type="caution">
    <text evidence="1">The sequence shown here is derived from an EMBL/GenBank/DDBJ whole genome shotgun (WGS) entry which is preliminary data.</text>
</comment>
<evidence type="ECO:0000313" key="2">
    <source>
        <dbReference type="Proteomes" id="UP000324897"/>
    </source>
</evidence>
<feature type="non-terminal residue" evidence="1">
    <location>
        <position position="1"/>
    </location>
</feature>
<accession>A0A5J9W465</accession>
<dbReference type="Proteomes" id="UP000324897">
    <property type="component" value="Unassembled WGS sequence"/>
</dbReference>
<dbReference type="InterPro" id="IPR032675">
    <property type="entry name" value="LRR_dom_sf"/>
</dbReference>
<dbReference type="InterPro" id="IPR053197">
    <property type="entry name" value="F-box_SCFL_complex_component"/>
</dbReference>
<name>A0A5J9W465_9POAL</name>